<name>T1B6Z5_9ZZZZ</name>
<gene>
    <name evidence="2" type="ORF">B1B_06645</name>
</gene>
<evidence type="ECO:0000313" key="2">
    <source>
        <dbReference type="EMBL" id="EQD64243.1"/>
    </source>
</evidence>
<protein>
    <recommendedName>
        <fullName evidence="1">DUF6788 domain-containing protein</fullName>
    </recommendedName>
</protein>
<sequence>YVRYEMVVIPEMMFLMTKAENRRVKNVRSQLADAIEETTRILPGSIINRMMRCGKANCRCHADPPELHGPYVQWSYTHRGKRITQWLNTEQQALYCPR</sequence>
<dbReference type="Pfam" id="PF20586">
    <property type="entry name" value="DUF6788"/>
    <property type="match status" value="1"/>
</dbReference>
<feature type="non-terminal residue" evidence="2">
    <location>
        <position position="1"/>
    </location>
</feature>
<evidence type="ECO:0000259" key="1">
    <source>
        <dbReference type="Pfam" id="PF20586"/>
    </source>
</evidence>
<dbReference type="EMBL" id="AUZY01004212">
    <property type="protein sequence ID" value="EQD64243.1"/>
    <property type="molecule type" value="Genomic_DNA"/>
</dbReference>
<reference evidence="2" key="2">
    <citation type="journal article" date="2014" name="ISME J.">
        <title>Microbial stratification in low pH oxic and suboxic macroscopic growths along an acid mine drainage.</title>
        <authorList>
            <person name="Mendez-Garcia C."/>
            <person name="Mesa V."/>
            <person name="Sprenger R.R."/>
            <person name="Richter M."/>
            <person name="Diez M.S."/>
            <person name="Solano J."/>
            <person name="Bargiela R."/>
            <person name="Golyshina O.V."/>
            <person name="Manteca A."/>
            <person name="Ramos J.L."/>
            <person name="Gallego J.R."/>
            <person name="Llorente I."/>
            <person name="Martins Dos Santos V.A."/>
            <person name="Jensen O.N."/>
            <person name="Pelaez A.I."/>
            <person name="Sanchez J."/>
            <person name="Ferrer M."/>
        </authorList>
    </citation>
    <scope>NUCLEOTIDE SEQUENCE</scope>
</reference>
<reference evidence="2" key="1">
    <citation type="submission" date="2013-08" db="EMBL/GenBank/DDBJ databases">
        <authorList>
            <person name="Mendez C."/>
            <person name="Richter M."/>
            <person name="Ferrer M."/>
            <person name="Sanchez J."/>
        </authorList>
    </citation>
    <scope>NUCLEOTIDE SEQUENCE</scope>
</reference>
<dbReference type="AlphaFoldDB" id="T1B6Z5"/>
<comment type="caution">
    <text evidence="2">The sequence shown here is derived from an EMBL/GenBank/DDBJ whole genome shotgun (WGS) entry which is preliminary data.</text>
</comment>
<proteinExistence type="predicted"/>
<dbReference type="InterPro" id="IPR046738">
    <property type="entry name" value="DUF6788"/>
</dbReference>
<feature type="domain" description="DUF6788" evidence="1">
    <location>
        <begin position="24"/>
        <end position="87"/>
    </location>
</feature>
<accession>T1B6Z5</accession>
<feature type="non-terminal residue" evidence="2">
    <location>
        <position position="98"/>
    </location>
</feature>
<organism evidence="2">
    <name type="scientific">mine drainage metagenome</name>
    <dbReference type="NCBI Taxonomy" id="410659"/>
    <lineage>
        <taxon>unclassified sequences</taxon>
        <taxon>metagenomes</taxon>
        <taxon>ecological metagenomes</taxon>
    </lineage>
</organism>